<evidence type="ECO:0000259" key="2">
    <source>
        <dbReference type="PROSITE" id="PS50966"/>
    </source>
</evidence>
<evidence type="ECO:0000313" key="3">
    <source>
        <dbReference type="EMBL" id="KAL3687775.1"/>
    </source>
</evidence>
<dbReference type="PANTHER" id="PTHR33977">
    <property type="entry name" value="ZINC ION BINDING PROTEIN"/>
    <property type="match status" value="1"/>
</dbReference>
<accession>A0ABD3HBK3</accession>
<reference evidence="3 4" key="1">
    <citation type="submission" date="2024-09" db="EMBL/GenBank/DDBJ databases">
        <title>Chromosome-scale assembly of Riccia sorocarpa.</title>
        <authorList>
            <person name="Paukszto L."/>
        </authorList>
    </citation>
    <scope>NUCLEOTIDE SEQUENCE [LARGE SCALE GENOMIC DNA]</scope>
    <source>
        <strain evidence="3">LP-2024</strain>
        <tissue evidence="3">Aerial parts of the thallus</tissue>
    </source>
</reference>
<keyword evidence="1" id="KW-0479">Metal-binding</keyword>
<comment type="caution">
    <text evidence="3">The sequence shown here is derived from an EMBL/GenBank/DDBJ whole genome shotgun (WGS) entry which is preliminary data.</text>
</comment>
<dbReference type="AlphaFoldDB" id="A0ABD3HBK3"/>
<sequence length="301" mass="33989">MVGKLATLGHGSTVSIDATFGINKYGFQLVTMVCFDAFQNGIPCLWAIMERHEVMDLVTILTEVKKKVNAYRVDTLKSSDSWRPSCFLVDDAKEENIALRELFLDVPVNLCLWHVRRAWLKKLYSLVIGKAEMNRTLGQIMYCTSDEDPWMLSREFMLKWKDENGMKMALVSSQSRNLCFHKVNGWDKDICTCTCGSSLQGNVCKHQINCLLFLEGFSEVDLQRRLGTHWGTISGGLENIDPNYLSTNAEVFGLDLPIQTLSSDSEDDDCVVLPTPDASSSRLSKQRTLCQFQKEVGNLYA</sequence>
<dbReference type="Proteomes" id="UP001633002">
    <property type="component" value="Unassembled WGS sequence"/>
</dbReference>
<dbReference type="GO" id="GO:0008270">
    <property type="term" value="F:zinc ion binding"/>
    <property type="evidence" value="ECO:0007669"/>
    <property type="project" value="UniProtKB-KW"/>
</dbReference>
<proteinExistence type="predicted"/>
<gene>
    <name evidence="3" type="ORF">R1sor_014084</name>
</gene>
<keyword evidence="1" id="KW-0863">Zinc-finger</keyword>
<evidence type="ECO:0000313" key="4">
    <source>
        <dbReference type="Proteomes" id="UP001633002"/>
    </source>
</evidence>
<dbReference type="Pfam" id="PF10551">
    <property type="entry name" value="MULE"/>
    <property type="match status" value="1"/>
</dbReference>
<dbReference type="InterPro" id="IPR007527">
    <property type="entry name" value="Znf_SWIM"/>
</dbReference>
<dbReference type="PROSITE" id="PS50966">
    <property type="entry name" value="ZF_SWIM"/>
    <property type="match status" value="1"/>
</dbReference>
<keyword evidence="4" id="KW-1185">Reference proteome</keyword>
<protein>
    <recommendedName>
        <fullName evidence="2">SWIM-type domain-containing protein</fullName>
    </recommendedName>
</protein>
<evidence type="ECO:0000256" key="1">
    <source>
        <dbReference type="PROSITE-ProRule" id="PRU00325"/>
    </source>
</evidence>
<feature type="domain" description="SWIM-type" evidence="2">
    <location>
        <begin position="181"/>
        <end position="215"/>
    </location>
</feature>
<organism evidence="3 4">
    <name type="scientific">Riccia sorocarpa</name>
    <dbReference type="NCBI Taxonomy" id="122646"/>
    <lineage>
        <taxon>Eukaryota</taxon>
        <taxon>Viridiplantae</taxon>
        <taxon>Streptophyta</taxon>
        <taxon>Embryophyta</taxon>
        <taxon>Marchantiophyta</taxon>
        <taxon>Marchantiopsida</taxon>
        <taxon>Marchantiidae</taxon>
        <taxon>Marchantiales</taxon>
        <taxon>Ricciaceae</taxon>
        <taxon>Riccia</taxon>
    </lineage>
</organism>
<keyword evidence="1" id="KW-0862">Zinc</keyword>
<dbReference type="PANTHER" id="PTHR33977:SF1">
    <property type="entry name" value="ZINC ION BINDING PROTEIN"/>
    <property type="match status" value="1"/>
</dbReference>
<dbReference type="EMBL" id="JBJQOH010000004">
    <property type="protein sequence ID" value="KAL3687775.1"/>
    <property type="molecule type" value="Genomic_DNA"/>
</dbReference>
<name>A0ABD3HBK3_9MARC</name>
<dbReference type="InterPro" id="IPR018289">
    <property type="entry name" value="MULE_transposase_dom"/>
</dbReference>